<feature type="region of interest" description="Disordered" evidence="1">
    <location>
        <begin position="57"/>
        <end position="104"/>
    </location>
</feature>
<evidence type="ECO:0000313" key="3">
    <source>
        <dbReference type="Proteomes" id="UP000696280"/>
    </source>
</evidence>
<reference evidence="2" key="1">
    <citation type="submission" date="2021-07" db="EMBL/GenBank/DDBJ databases">
        <authorList>
            <person name="Durling M."/>
        </authorList>
    </citation>
    <scope>NUCLEOTIDE SEQUENCE</scope>
</reference>
<sequence>MATTAAQMASYLYPEEEDPEGAFSWWLSPCGGTTLVPDEIKKLFGILSSVTGGVSSFKTPKNLPKGSGKKGDGANPHDQGTPRAPSKGNGNNTPKCKIPASQQTQRLRHTLRERACVADKTVQTEWIVTSLNYAANAAPTRVSKPCSVDWDNACWHYSSAIRQNPGWATLTCVPEAAATKKPDKEFQGYGKHNTKAKAGGMRVRLTIWNGNAAKGLWKGVCFQELVSESAMSNRDLKNKVDAAGPNLRVTNSASGDKRLTQRSALVDVSLRPEFSISSWPPSAPNDGLNQNPCWPRNIAPQDPGFTLFENDPYYRTHPSPYNYRADYDPPTNGA</sequence>
<comment type="caution">
    <text evidence="2">The sequence shown here is derived from an EMBL/GenBank/DDBJ whole genome shotgun (WGS) entry which is preliminary data.</text>
</comment>
<evidence type="ECO:0000256" key="1">
    <source>
        <dbReference type="SAM" id="MobiDB-lite"/>
    </source>
</evidence>
<dbReference type="AlphaFoldDB" id="A0A9N9L9S9"/>
<proteinExistence type="predicted"/>
<evidence type="ECO:0000313" key="2">
    <source>
        <dbReference type="EMBL" id="CAG8961704.1"/>
    </source>
</evidence>
<organism evidence="2 3">
    <name type="scientific">Hymenoscyphus fraxineus</name>
    <dbReference type="NCBI Taxonomy" id="746836"/>
    <lineage>
        <taxon>Eukaryota</taxon>
        <taxon>Fungi</taxon>
        <taxon>Dikarya</taxon>
        <taxon>Ascomycota</taxon>
        <taxon>Pezizomycotina</taxon>
        <taxon>Leotiomycetes</taxon>
        <taxon>Helotiales</taxon>
        <taxon>Helotiaceae</taxon>
        <taxon>Hymenoscyphus</taxon>
    </lineage>
</organism>
<gene>
    <name evidence="2" type="ORF">HYFRA_00006244</name>
</gene>
<protein>
    <submittedName>
        <fullName evidence="2">Uncharacterized protein</fullName>
    </submittedName>
</protein>
<name>A0A9N9L9S9_9HELO</name>
<accession>A0A9N9L9S9</accession>
<dbReference type="OrthoDB" id="73875at2759"/>
<dbReference type="Proteomes" id="UP000696280">
    <property type="component" value="Unassembled WGS sequence"/>
</dbReference>
<dbReference type="EMBL" id="CAJVRL010000115">
    <property type="protein sequence ID" value="CAG8961704.1"/>
    <property type="molecule type" value="Genomic_DNA"/>
</dbReference>
<keyword evidence="3" id="KW-1185">Reference proteome</keyword>
<feature type="compositionally biased region" description="Polar residues" evidence="1">
    <location>
        <begin position="88"/>
        <end position="104"/>
    </location>
</feature>